<feature type="domain" description="Response regulatory" evidence="9">
    <location>
        <begin position="471"/>
        <end position="588"/>
    </location>
</feature>
<accession>A0A161JLE0</accession>
<dbReference type="SMART" id="SM00388">
    <property type="entry name" value="HisKA"/>
    <property type="match status" value="1"/>
</dbReference>
<dbReference type="InterPro" id="IPR003594">
    <property type="entry name" value="HATPase_dom"/>
</dbReference>
<keyword evidence="7" id="KW-0472">Membrane</keyword>
<dbReference type="Gene3D" id="3.30.565.10">
    <property type="entry name" value="Histidine kinase-like ATPase, C-terminal domain"/>
    <property type="match status" value="1"/>
</dbReference>
<dbReference type="Pfam" id="PF00512">
    <property type="entry name" value="HisKA"/>
    <property type="match status" value="1"/>
</dbReference>
<evidence type="ECO:0000313" key="10">
    <source>
        <dbReference type="EMBL" id="BAU89047.1"/>
    </source>
</evidence>
<dbReference type="GO" id="GO:0000155">
    <property type="term" value="F:phosphorelay sensor kinase activity"/>
    <property type="evidence" value="ECO:0007669"/>
    <property type="project" value="InterPro"/>
</dbReference>
<dbReference type="SMART" id="SM00387">
    <property type="entry name" value="HATPase_c"/>
    <property type="match status" value="1"/>
</dbReference>
<dbReference type="Gene3D" id="3.40.50.2300">
    <property type="match status" value="1"/>
</dbReference>
<feature type="transmembrane region" description="Helical" evidence="7">
    <location>
        <begin position="29"/>
        <end position="53"/>
    </location>
</feature>
<dbReference type="SMART" id="SM00448">
    <property type="entry name" value="REC"/>
    <property type="match status" value="1"/>
</dbReference>
<keyword evidence="4" id="KW-0808">Transferase</keyword>
<dbReference type="RefSeq" id="WP_096483489.1">
    <property type="nucleotide sequence ID" value="NZ_AP014809.1"/>
</dbReference>
<gene>
    <name evidence="10" type="ORF">MPPM_0442</name>
</gene>
<dbReference type="CDD" id="cd00156">
    <property type="entry name" value="REC"/>
    <property type="match status" value="1"/>
</dbReference>
<dbReference type="InterPro" id="IPR036890">
    <property type="entry name" value="HATPase_C_sf"/>
</dbReference>
<dbReference type="InterPro" id="IPR001789">
    <property type="entry name" value="Sig_transdc_resp-reg_receiver"/>
</dbReference>
<feature type="transmembrane region" description="Helical" evidence="7">
    <location>
        <begin position="65"/>
        <end position="84"/>
    </location>
</feature>
<keyword evidence="7" id="KW-1133">Transmembrane helix</keyword>
<feature type="domain" description="Histidine kinase" evidence="8">
    <location>
        <begin position="238"/>
        <end position="451"/>
    </location>
</feature>
<dbReference type="GO" id="GO:0009927">
    <property type="term" value="F:histidine phosphotransfer kinase activity"/>
    <property type="evidence" value="ECO:0007669"/>
    <property type="project" value="TreeGrafter"/>
</dbReference>
<comment type="catalytic activity">
    <reaction evidence="1">
        <text>ATP + protein L-histidine = ADP + protein N-phospho-L-histidine.</text>
        <dbReference type="EC" id="2.7.13.3"/>
    </reaction>
</comment>
<dbReference type="SUPFAM" id="SSF55874">
    <property type="entry name" value="ATPase domain of HSP90 chaperone/DNA topoisomerase II/histidine kinase"/>
    <property type="match status" value="1"/>
</dbReference>
<evidence type="ECO:0000259" key="9">
    <source>
        <dbReference type="PROSITE" id="PS50110"/>
    </source>
</evidence>
<dbReference type="PANTHER" id="PTHR43047">
    <property type="entry name" value="TWO-COMPONENT HISTIDINE PROTEIN KINASE"/>
    <property type="match status" value="1"/>
</dbReference>
<keyword evidence="5 10" id="KW-0418">Kinase</keyword>
<dbReference type="PRINTS" id="PR00344">
    <property type="entry name" value="BCTRLSENSOR"/>
</dbReference>
<dbReference type="InterPro" id="IPR004358">
    <property type="entry name" value="Sig_transdc_His_kin-like_C"/>
</dbReference>
<feature type="modified residue" description="4-aspartylphosphate" evidence="6">
    <location>
        <position position="522"/>
    </location>
</feature>
<feature type="transmembrane region" description="Helical" evidence="7">
    <location>
        <begin position="96"/>
        <end position="115"/>
    </location>
</feature>
<dbReference type="CDD" id="cd00082">
    <property type="entry name" value="HisKA"/>
    <property type="match status" value="1"/>
</dbReference>
<evidence type="ECO:0000256" key="1">
    <source>
        <dbReference type="ARBA" id="ARBA00000085"/>
    </source>
</evidence>
<evidence type="ECO:0000256" key="7">
    <source>
        <dbReference type="SAM" id="Phobius"/>
    </source>
</evidence>
<dbReference type="SUPFAM" id="SSF47384">
    <property type="entry name" value="Homodimeric domain of signal transducing histidine kinase"/>
    <property type="match status" value="1"/>
</dbReference>
<dbReference type="PROSITE" id="PS50110">
    <property type="entry name" value="RESPONSE_REGULATORY"/>
    <property type="match status" value="1"/>
</dbReference>
<evidence type="ECO:0000256" key="4">
    <source>
        <dbReference type="ARBA" id="ARBA00022679"/>
    </source>
</evidence>
<dbReference type="InterPro" id="IPR003661">
    <property type="entry name" value="HisK_dim/P_dom"/>
</dbReference>
<evidence type="ECO:0000256" key="2">
    <source>
        <dbReference type="ARBA" id="ARBA00012438"/>
    </source>
</evidence>
<dbReference type="GO" id="GO:0005886">
    <property type="term" value="C:plasma membrane"/>
    <property type="evidence" value="ECO:0007669"/>
    <property type="project" value="TreeGrafter"/>
</dbReference>
<evidence type="ECO:0000256" key="3">
    <source>
        <dbReference type="ARBA" id="ARBA00022553"/>
    </source>
</evidence>
<dbReference type="Gene3D" id="1.10.287.130">
    <property type="match status" value="1"/>
</dbReference>
<organism evidence="10 11">
    <name type="scientific">Methylorubrum populi</name>
    <dbReference type="NCBI Taxonomy" id="223967"/>
    <lineage>
        <taxon>Bacteria</taxon>
        <taxon>Pseudomonadati</taxon>
        <taxon>Pseudomonadota</taxon>
        <taxon>Alphaproteobacteria</taxon>
        <taxon>Hyphomicrobiales</taxon>
        <taxon>Methylobacteriaceae</taxon>
        <taxon>Methylorubrum</taxon>
    </lineage>
</organism>
<reference evidence="10 11" key="1">
    <citation type="journal article" date="2016" name="Genome Announc.">
        <title>Complete Genome Sequence of Methylobacterium populi P-1M, Isolated from Pink-Pigmented Household Biofilm.</title>
        <authorList>
            <person name="Morohoshi T."/>
            <person name="Ikeda T."/>
        </authorList>
    </citation>
    <scope>NUCLEOTIDE SEQUENCE [LARGE SCALE GENOMIC DNA]</scope>
    <source>
        <strain evidence="10 11">P-1M</strain>
    </source>
</reference>
<evidence type="ECO:0000259" key="8">
    <source>
        <dbReference type="PROSITE" id="PS50109"/>
    </source>
</evidence>
<dbReference type="Pfam" id="PF02518">
    <property type="entry name" value="HATPase_c"/>
    <property type="match status" value="1"/>
</dbReference>
<dbReference type="InterPro" id="IPR036097">
    <property type="entry name" value="HisK_dim/P_sf"/>
</dbReference>
<dbReference type="OrthoDB" id="9764438at2"/>
<name>A0A161JLE0_9HYPH</name>
<dbReference type="AlphaFoldDB" id="A0A161JLE0"/>
<dbReference type="PANTHER" id="PTHR43047:SF9">
    <property type="entry name" value="HISTIDINE KINASE"/>
    <property type="match status" value="1"/>
</dbReference>
<dbReference type="InterPro" id="IPR005467">
    <property type="entry name" value="His_kinase_dom"/>
</dbReference>
<dbReference type="InterPro" id="IPR011006">
    <property type="entry name" value="CheY-like_superfamily"/>
</dbReference>
<dbReference type="Proteomes" id="UP000218288">
    <property type="component" value="Chromosome"/>
</dbReference>
<dbReference type="EC" id="2.7.13.3" evidence="2"/>
<dbReference type="PROSITE" id="PS50109">
    <property type="entry name" value="HIS_KIN"/>
    <property type="match status" value="1"/>
</dbReference>
<protein>
    <recommendedName>
        <fullName evidence="2">histidine kinase</fullName>
        <ecNumber evidence="2">2.7.13.3</ecNumber>
    </recommendedName>
</protein>
<keyword evidence="7" id="KW-0812">Transmembrane</keyword>
<feature type="transmembrane region" description="Helical" evidence="7">
    <location>
        <begin position="127"/>
        <end position="146"/>
    </location>
</feature>
<dbReference type="Pfam" id="PF00072">
    <property type="entry name" value="Response_reg"/>
    <property type="match status" value="1"/>
</dbReference>
<evidence type="ECO:0000256" key="6">
    <source>
        <dbReference type="PROSITE-ProRule" id="PRU00169"/>
    </source>
</evidence>
<evidence type="ECO:0000256" key="5">
    <source>
        <dbReference type="ARBA" id="ARBA00022777"/>
    </source>
</evidence>
<proteinExistence type="predicted"/>
<dbReference type="SUPFAM" id="SSF52172">
    <property type="entry name" value="CheY-like"/>
    <property type="match status" value="1"/>
</dbReference>
<feature type="transmembrane region" description="Helical" evidence="7">
    <location>
        <begin position="153"/>
        <end position="171"/>
    </location>
</feature>
<evidence type="ECO:0000313" key="11">
    <source>
        <dbReference type="Proteomes" id="UP000218288"/>
    </source>
</evidence>
<keyword evidence="3 6" id="KW-0597">Phosphoprotein</keyword>
<sequence>MAGHLIATTGKALPGDEAPATLRREQVDAVFRVVVPGVAGAALAAVILATILVKLGAADPRTATGWTASVVACAVAHTCLARAYRRPGLPSRDASRWPRVFTLIAGLEGIAWGFAAVGLTPGAPFDVRFLAIAVTIGVTAGAIPAFGPHLPAFLALFLPATLPYVAANLFASTLVERASALLMLVYAAVMGGLGLRSHRAFAAMVGLRLRTEALAEALRRERDAAEAANRAKSSFLAAASHDLRQPVHALGLFAGALRRLDLPDEARLLVERIEASAGAMDGLFNAILDISRLDAGVVEVEPRAFRIGLALDRICRDLGPEAEAKGLRLRCRPSGAIAWTDPILLERVLRNLVSNAVRYTDRGGVLVACRLRGGRLAVQVWDTGPGIAPDDRERIFQEYVQIGNAERDRARGLGLGLAIVLRTCAVLGAPLALRSRVGRGSCFEVVVAMAEEAAPAEEPAEAVPGATARALVVVIDDEAPIREAMERLLAGWGHAVIAAASGEEAVGRLASHPERPDLIVSDYRLRDGETGLDAIERLRSEYNETIPALLVTGDTAPDRLIEARASGLVLLHKPVPNGKLRAAMRNLMAGALDSGGG</sequence>
<dbReference type="EMBL" id="AP014809">
    <property type="protein sequence ID" value="BAU89047.1"/>
    <property type="molecule type" value="Genomic_DNA"/>
</dbReference>